<dbReference type="AlphaFoldDB" id="A0A5C3R340"/>
<sequence length="137" mass="14820">MGKSFPQLQLFSPSLHSFILSFCSPLLVASAQLPPSFIPSSLCSIVDETPRRLWLVCYLVLQDLPLTLSLSSYSTAHGVVGHSFSSVAHLAANASLVSASRKSGRGISPCCHHFSFLFHVLSVPPLSRSSSPYNILY</sequence>
<keyword evidence="1" id="KW-0732">Signal</keyword>
<reference evidence="2 3" key="1">
    <citation type="journal article" date="2019" name="Nat. Ecol. Evol.">
        <title>Megaphylogeny resolves global patterns of mushroom evolution.</title>
        <authorList>
            <person name="Varga T."/>
            <person name="Krizsan K."/>
            <person name="Foldi C."/>
            <person name="Dima B."/>
            <person name="Sanchez-Garcia M."/>
            <person name="Sanchez-Ramirez S."/>
            <person name="Szollosi G.J."/>
            <person name="Szarkandi J.G."/>
            <person name="Papp V."/>
            <person name="Albert L."/>
            <person name="Andreopoulos W."/>
            <person name="Angelini C."/>
            <person name="Antonin V."/>
            <person name="Barry K.W."/>
            <person name="Bougher N.L."/>
            <person name="Buchanan P."/>
            <person name="Buyck B."/>
            <person name="Bense V."/>
            <person name="Catcheside P."/>
            <person name="Chovatia M."/>
            <person name="Cooper J."/>
            <person name="Damon W."/>
            <person name="Desjardin D."/>
            <person name="Finy P."/>
            <person name="Geml J."/>
            <person name="Haridas S."/>
            <person name="Hughes K."/>
            <person name="Justo A."/>
            <person name="Karasinski D."/>
            <person name="Kautmanova I."/>
            <person name="Kiss B."/>
            <person name="Kocsube S."/>
            <person name="Kotiranta H."/>
            <person name="LaButti K.M."/>
            <person name="Lechner B.E."/>
            <person name="Liimatainen K."/>
            <person name="Lipzen A."/>
            <person name="Lukacs Z."/>
            <person name="Mihaltcheva S."/>
            <person name="Morgado L.N."/>
            <person name="Niskanen T."/>
            <person name="Noordeloos M.E."/>
            <person name="Ohm R.A."/>
            <person name="Ortiz-Santana B."/>
            <person name="Ovrebo C."/>
            <person name="Racz N."/>
            <person name="Riley R."/>
            <person name="Savchenko A."/>
            <person name="Shiryaev A."/>
            <person name="Soop K."/>
            <person name="Spirin V."/>
            <person name="Szebenyi C."/>
            <person name="Tomsovsky M."/>
            <person name="Tulloss R.E."/>
            <person name="Uehling J."/>
            <person name="Grigoriev I.V."/>
            <person name="Vagvolgyi C."/>
            <person name="Papp T."/>
            <person name="Martin F.M."/>
            <person name="Miettinen O."/>
            <person name="Hibbett D.S."/>
            <person name="Nagy L.G."/>
        </authorList>
    </citation>
    <scope>NUCLEOTIDE SEQUENCE [LARGE SCALE GENOMIC DNA]</scope>
    <source>
        <strain evidence="2 3">CBS 309.79</strain>
    </source>
</reference>
<name>A0A5C3R340_9AGAR</name>
<dbReference type="Proteomes" id="UP000305067">
    <property type="component" value="Unassembled WGS sequence"/>
</dbReference>
<keyword evidence="3" id="KW-1185">Reference proteome</keyword>
<feature type="signal peptide" evidence="1">
    <location>
        <begin position="1"/>
        <end position="31"/>
    </location>
</feature>
<feature type="chain" id="PRO_5023094829" description="Secreted protein" evidence="1">
    <location>
        <begin position="32"/>
        <end position="137"/>
    </location>
</feature>
<evidence type="ECO:0000313" key="2">
    <source>
        <dbReference type="EMBL" id="TFL05194.1"/>
    </source>
</evidence>
<organism evidence="2 3">
    <name type="scientific">Pterulicium gracile</name>
    <dbReference type="NCBI Taxonomy" id="1884261"/>
    <lineage>
        <taxon>Eukaryota</taxon>
        <taxon>Fungi</taxon>
        <taxon>Dikarya</taxon>
        <taxon>Basidiomycota</taxon>
        <taxon>Agaricomycotina</taxon>
        <taxon>Agaricomycetes</taxon>
        <taxon>Agaricomycetidae</taxon>
        <taxon>Agaricales</taxon>
        <taxon>Pleurotineae</taxon>
        <taxon>Pterulaceae</taxon>
        <taxon>Pterulicium</taxon>
    </lineage>
</organism>
<proteinExistence type="predicted"/>
<evidence type="ECO:0000313" key="3">
    <source>
        <dbReference type="Proteomes" id="UP000305067"/>
    </source>
</evidence>
<accession>A0A5C3R340</accession>
<evidence type="ECO:0008006" key="4">
    <source>
        <dbReference type="Google" id="ProtNLM"/>
    </source>
</evidence>
<gene>
    <name evidence="2" type="ORF">BDV98DRAFT_561622</name>
</gene>
<protein>
    <recommendedName>
        <fullName evidence="4">Secreted protein</fullName>
    </recommendedName>
</protein>
<dbReference type="EMBL" id="ML178817">
    <property type="protein sequence ID" value="TFL05194.1"/>
    <property type="molecule type" value="Genomic_DNA"/>
</dbReference>
<evidence type="ECO:0000256" key="1">
    <source>
        <dbReference type="SAM" id="SignalP"/>
    </source>
</evidence>